<keyword evidence="10" id="KW-0067">ATP-binding</keyword>
<evidence type="ECO:0000256" key="3">
    <source>
        <dbReference type="ARBA" id="ARBA00012438"/>
    </source>
</evidence>
<dbReference type="CDD" id="cd00082">
    <property type="entry name" value="HisKA"/>
    <property type="match status" value="1"/>
</dbReference>
<feature type="domain" description="HAMP" evidence="16">
    <location>
        <begin position="153"/>
        <end position="205"/>
    </location>
</feature>
<evidence type="ECO:0000256" key="9">
    <source>
        <dbReference type="ARBA" id="ARBA00022777"/>
    </source>
</evidence>
<evidence type="ECO:0000256" key="1">
    <source>
        <dbReference type="ARBA" id="ARBA00000085"/>
    </source>
</evidence>
<dbReference type="InterPro" id="IPR004358">
    <property type="entry name" value="Sig_transdc_His_kin-like_C"/>
</dbReference>
<dbReference type="PROSITE" id="PS50109">
    <property type="entry name" value="HIS_KIN"/>
    <property type="match status" value="1"/>
</dbReference>
<comment type="catalytic activity">
    <reaction evidence="1">
        <text>ATP + protein L-histidine = ADP + protein N-phospho-L-histidine.</text>
        <dbReference type="EC" id="2.7.13.3"/>
    </reaction>
</comment>
<keyword evidence="5" id="KW-0597">Phosphoprotein</keyword>
<evidence type="ECO:0000256" key="7">
    <source>
        <dbReference type="ARBA" id="ARBA00022692"/>
    </source>
</evidence>
<dbReference type="InterPro" id="IPR003660">
    <property type="entry name" value="HAMP_dom"/>
</dbReference>
<dbReference type="PRINTS" id="PR00344">
    <property type="entry name" value="BCTRLSENSOR"/>
</dbReference>
<dbReference type="PROSITE" id="PS50885">
    <property type="entry name" value="HAMP"/>
    <property type="match status" value="1"/>
</dbReference>
<dbReference type="InterPro" id="IPR003661">
    <property type="entry name" value="HisK_dim/P_dom"/>
</dbReference>
<evidence type="ECO:0000256" key="8">
    <source>
        <dbReference type="ARBA" id="ARBA00022741"/>
    </source>
</evidence>
<dbReference type="Pfam" id="PF00672">
    <property type="entry name" value="HAMP"/>
    <property type="match status" value="1"/>
</dbReference>
<evidence type="ECO:0000256" key="6">
    <source>
        <dbReference type="ARBA" id="ARBA00022679"/>
    </source>
</evidence>
<feature type="domain" description="Histidine kinase" evidence="15">
    <location>
        <begin position="220"/>
        <end position="438"/>
    </location>
</feature>
<evidence type="ECO:0000256" key="12">
    <source>
        <dbReference type="ARBA" id="ARBA00023012"/>
    </source>
</evidence>
<evidence type="ECO:0000313" key="18">
    <source>
        <dbReference type="Proteomes" id="UP001597383"/>
    </source>
</evidence>
<evidence type="ECO:0000313" key="17">
    <source>
        <dbReference type="EMBL" id="MFD2046549.1"/>
    </source>
</evidence>
<gene>
    <name evidence="17" type="ORF">ACFSJF_19975</name>
</gene>
<evidence type="ECO:0000256" key="4">
    <source>
        <dbReference type="ARBA" id="ARBA00022475"/>
    </source>
</evidence>
<keyword evidence="6" id="KW-0808">Transferase</keyword>
<dbReference type="PANTHER" id="PTHR45528">
    <property type="entry name" value="SENSOR HISTIDINE KINASE CPXA"/>
    <property type="match status" value="1"/>
</dbReference>
<evidence type="ECO:0000256" key="11">
    <source>
        <dbReference type="ARBA" id="ARBA00022989"/>
    </source>
</evidence>
<dbReference type="CDD" id="cd06225">
    <property type="entry name" value="HAMP"/>
    <property type="match status" value="1"/>
</dbReference>
<dbReference type="InterPro" id="IPR036890">
    <property type="entry name" value="HATPase_C_sf"/>
</dbReference>
<keyword evidence="9 17" id="KW-0418">Kinase</keyword>
<dbReference type="Gene3D" id="1.10.287.130">
    <property type="match status" value="1"/>
</dbReference>
<dbReference type="GO" id="GO:0016301">
    <property type="term" value="F:kinase activity"/>
    <property type="evidence" value="ECO:0007669"/>
    <property type="project" value="UniProtKB-KW"/>
</dbReference>
<sequence>MKTIRIRKFTLLSLVFIFLLPWLFLLAAHYVETRTFHFDTTNAQQDDIDETIHLIEANTERWTESDWQSQLRSHLQNKKLDVSILSEYGKEIFQTESVRDRTFIQTEQFSILQNGNVIGKVIIYQSNSRMVQMIAAFIGLVLAFVIVGLGMRRFILKPLEEMSHRARKIAEGDFNVHLPATRIKEIAEVSDGFHVMVAGLTESSQKQEELEKERRYLITAVAHDLRTPLFALRGYLDGLEQGIAQSPEQISKYVAVCKEKSAQLDRLVEDLFTFTKMEYIELQLNENTVDFVQVLKQSINSLSPQAKQKNISIVESNVANECLVIGDAYLLERAINNLLDNAVRHTSVNGKIIIECYKESNKVIFSIQDTGKGFTSEEQRHVFDPLYRGEESRSRSTGGAGLGLTISHRIVRKHRGDLEVGNHSEGGARVTGWIPLANNSSI</sequence>
<keyword evidence="13 14" id="KW-0472">Membrane</keyword>
<keyword evidence="11 14" id="KW-1133">Transmembrane helix</keyword>
<dbReference type="Pfam" id="PF00512">
    <property type="entry name" value="HisKA"/>
    <property type="match status" value="1"/>
</dbReference>
<dbReference type="SMART" id="SM00387">
    <property type="entry name" value="HATPase_c"/>
    <property type="match status" value="1"/>
</dbReference>
<dbReference type="SUPFAM" id="SSF55874">
    <property type="entry name" value="ATPase domain of HSP90 chaperone/DNA topoisomerase II/histidine kinase"/>
    <property type="match status" value="1"/>
</dbReference>
<evidence type="ECO:0000256" key="2">
    <source>
        <dbReference type="ARBA" id="ARBA00004651"/>
    </source>
</evidence>
<dbReference type="InterPro" id="IPR036097">
    <property type="entry name" value="HisK_dim/P_sf"/>
</dbReference>
<dbReference type="EC" id="2.7.13.3" evidence="3"/>
<dbReference type="SUPFAM" id="SSF158472">
    <property type="entry name" value="HAMP domain-like"/>
    <property type="match status" value="1"/>
</dbReference>
<dbReference type="InterPro" id="IPR050398">
    <property type="entry name" value="HssS/ArlS-like"/>
</dbReference>
<comment type="caution">
    <text evidence="17">The sequence shown here is derived from an EMBL/GenBank/DDBJ whole genome shotgun (WGS) entry which is preliminary data.</text>
</comment>
<dbReference type="Gene3D" id="6.10.340.10">
    <property type="match status" value="1"/>
</dbReference>
<dbReference type="EMBL" id="JBHUHQ010000040">
    <property type="protein sequence ID" value="MFD2046549.1"/>
    <property type="molecule type" value="Genomic_DNA"/>
</dbReference>
<dbReference type="InterPro" id="IPR005467">
    <property type="entry name" value="His_kinase_dom"/>
</dbReference>
<keyword evidence="18" id="KW-1185">Reference proteome</keyword>
<keyword evidence="8" id="KW-0547">Nucleotide-binding</keyword>
<evidence type="ECO:0000256" key="13">
    <source>
        <dbReference type="ARBA" id="ARBA00023136"/>
    </source>
</evidence>
<dbReference type="Pfam" id="PF02518">
    <property type="entry name" value="HATPase_c"/>
    <property type="match status" value="1"/>
</dbReference>
<keyword evidence="12" id="KW-0902">Two-component regulatory system</keyword>
<accession>A0ABW4W4C9</accession>
<keyword evidence="4" id="KW-1003">Cell membrane</keyword>
<evidence type="ECO:0000259" key="16">
    <source>
        <dbReference type="PROSITE" id="PS50885"/>
    </source>
</evidence>
<evidence type="ECO:0000256" key="14">
    <source>
        <dbReference type="SAM" id="Phobius"/>
    </source>
</evidence>
<dbReference type="SMART" id="SM00304">
    <property type="entry name" value="HAMP"/>
    <property type="match status" value="1"/>
</dbReference>
<dbReference type="Gene3D" id="3.30.565.10">
    <property type="entry name" value="Histidine kinase-like ATPase, C-terminal domain"/>
    <property type="match status" value="1"/>
</dbReference>
<protein>
    <recommendedName>
        <fullName evidence="3">histidine kinase</fullName>
        <ecNumber evidence="3">2.7.13.3</ecNumber>
    </recommendedName>
</protein>
<proteinExistence type="predicted"/>
<dbReference type="SMART" id="SM00388">
    <property type="entry name" value="HisKA"/>
    <property type="match status" value="1"/>
</dbReference>
<evidence type="ECO:0000256" key="5">
    <source>
        <dbReference type="ARBA" id="ARBA00022553"/>
    </source>
</evidence>
<organism evidence="17 18">
    <name type="scientific">Ornithinibacillus salinisoli</name>
    <dbReference type="NCBI Taxonomy" id="1848459"/>
    <lineage>
        <taxon>Bacteria</taxon>
        <taxon>Bacillati</taxon>
        <taxon>Bacillota</taxon>
        <taxon>Bacilli</taxon>
        <taxon>Bacillales</taxon>
        <taxon>Bacillaceae</taxon>
        <taxon>Ornithinibacillus</taxon>
    </lineage>
</organism>
<dbReference type="InterPro" id="IPR003594">
    <property type="entry name" value="HATPase_dom"/>
</dbReference>
<name>A0ABW4W4C9_9BACI</name>
<dbReference type="PANTHER" id="PTHR45528:SF1">
    <property type="entry name" value="SENSOR HISTIDINE KINASE CPXA"/>
    <property type="match status" value="1"/>
</dbReference>
<comment type="subcellular location">
    <subcellularLocation>
        <location evidence="2">Cell membrane</location>
        <topology evidence="2">Multi-pass membrane protein</topology>
    </subcellularLocation>
</comment>
<keyword evidence="7 14" id="KW-0812">Transmembrane</keyword>
<evidence type="ECO:0000259" key="15">
    <source>
        <dbReference type="PROSITE" id="PS50109"/>
    </source>
</evidence>
<dbReference type="Proteomes" id="UP001597383">
    <property type="component" value="Unassembled WGS sequence"/>
</dbReference>
<reference evidence="18" key="1">
    <citation type="journal article" date="2019" name="Int. J. Syst. Evol. Microbiol.">
        <title>The Global Catalogue of Microorganisms (GCM) 10K type strain sequencing project: providing services to taxonomists for standard genome sequencing and annotation.</title>
        <authorList>
            <consortium name="The Broad Institute Genomics Platform"/>
            <consortium name="The Broad Institute Genome Sequencing Center for Infectious Disease"/>
            <person name="Wu L."/>
            <person name="Ma J."/>
        </authorList>
    </citation>
    <scope>NUCLEOTIDE SEQUENCE [LARGE SCALE GENOMIC DNA]</scope>
    <source>
        <strain evidence="18">R28</strain>
    </source>
</reference>
<evidence type="ECO:0000256" key="10">
    <source>
        <dbReference type="ARBA" id="ARBA00022840"/>
    </source>
</evidence>
<feature type="transmembrane region" description="Helical" evidence="14">
    <location>
        <begin position="133"/>
        <end position="155"/>
    </location>
</feature>
<dbReference type="SUPFAM" id="SSF47384">
    <property type="entry name" value="Homodimeric domain of signal transducing histidine kinase"/>
    <property type="match status" value="1"/>
</dbReference>
<dbReference type="RefSeq" id="WP_377558600.1">
    <property type="nucleotide sequence ID" value="NZ_JBHUHQ010000040.1"/>
</dbReference>